<evidence type="ECO:0000313" key="2">
    <source>
        <dbReference type="Proteomes" id="UP000095553"/>
    </source>
</evidence>
<protein>
    <submittedName>
        <fullName evidence="1">Uncharacterized protein</fullName>
    </submittedName>
</protein>
<name>A0A173TGY4_ANAHA</name>
<dbReference type="Pfam" id="PF24203">
    <property type="entry name" value="Phage_ProQ_C_like"/>
    <property type="match status" value="1"/>
</dbReference>
<dbReference type="AlphaFoldDB" id="A0A173TGY4"/>
<dbReference type="Proteomes" id="UP000095553">
    <property type="component" value="Unassembled WGS sequence"/>
</dbReference>
<reference evidence="1 2" key="1">
    <citation type="submission" date="2015-09" db="EMBL/GenBank/DDBJ databases">
        <authorList>
            <consortium name="Pathogen Informatics"/>
        </authorList>
    </citation>
    <scope>NUCLEOTIDE SEQUENCE [LARGE SCALE GENOMIC DNA]</scope>
    <source>
        <strain evidence="1 2">2789STDY5834959</strain>
    </source>
</reference>
<gene>
    <name evidence="1" type="ORF">ERS852571_02001</name>
</gene>
<dbReference type="InterPro" id="IPR056982">
    <property type="entry name" value="Phage_ProQ_C-like"/>
</dbReference>
<organism evidence="1 2">
    <name type="scientific">Anaerostipes hadrus</name>
    <dbReference type="NCBI Taxonomy" id="649756"/>
    <lineage>
        <taxon>Bacteria</taxon>
        <taxon>Bacillati</taxon>
        <taxon>Bacillota</taxon>
        <taxon>Clostridia</taxon>
        <taxon>Lachnospirales</taxon>
        <taxon>Lachnospiraceae</taxon>
        <taxon>Anaerostipes</taxon>
    </lineage>
</organism>
<evidence type="ECO:0000313" key="1">
    <source>
        <dbReference type="EMBL" id="CUN01680.1"/>
    </source>
</evidence>
<dbReference type="EMBL" id="CYXY01000011">
    <property type="protein sequence ID" value="CUN01680.1"/>
    <property type="molecule type" value="Genomic_DNA"/>
</dbReference>
<sequence length="145" mass="17121">MKINKKELIVGNTAYVVTKKYDSDQMKQVYHIVPTEIKKVGRKYITAIVQYSDQEYCLKHDGVIYEFALKNKTSGANDVLCLSKEDAKKHILKQNLLMEFRNKRFYENDCNLDQLLLMKAGYHYDPTGPMAEHWQKILEYEKDNY</sequence>
<proteinExistence type="predicted"/>
<accession>A0A173TGY4</accession>
<dbReference type="RefSeq" id="WP_055072999.1">
    <property type="nucleotide sequence ID" value="NZ_CYXY01000011.1"/>
</dbReference>